<sequence>MATLKRDASVQLRLQNCDGSLSVFQFLKDVGVDPATHLVAVQELPGRYYDVTFKTIEFKRRFWPALCSDSACEVNPYTSSATLVTVLHVPHELDDNTVRYVLGRYGKVISGRFLTFKDYPGIFNGIRHYLIALKSDIPSAIRLSGRDCWVRYGGQPRTCLKCGGKGHDAKDCNQIRCHRCQGLGHVIKDCKMDEFCTVCQKEGHNYRNCPVSFANKIAPTPMKWTFGNPPQNSDEVNDKAVNANKGTEQNSQMDTDSEATQENVSESTETVTESQVTVANDRVTSANKLAEHSSPMDIDQGATHQNSIELTDAVLEIQKADVKACDSEAATNRNDDSVTVINTSESQETVVCDDHSQQYEDSQIWHTESLTDCNSQLSLPDTPESPSLFGDWAETVVTSAGGGASSADVPNNSSSGSKDPTLGTRCPNIELVTRTRKRSSSQSGTTKKKERSRSNIRFPQEDPSDLIKMTQIFLEDEPWHSCVARGCPATFSRFSDLQKHLTEAHPKKEKLSYPCVLKKGCSLSFSTPWDWLQHVALKHPNFVKKKELEFFDQYFLKH</sequence>
<dbReference type="InterPro" id="IPR001878">
    <property type="entry name" value="Znf_CCHC"/>
</dbReference>
<feature type="compositionally biased region" description="Low complexity" evidence="2">
    <location>
        <begin position="260"/>
        <end position="278"/>
    </location>
</feature>
<dbReference type="PROSITE" id="PS00028">
    <property type="entry name" value="ZINC_FINGER_C2H2_1"/>
    <property type="match status" value="1"/>
</dbReference>
<dbReference type="Proteomes" id="UP001152320">
    <property type="component" value="Chromosome 19"/>
</dbReference>
<dbReference type="PROSITE" id="PS50157">
    <property type="entry name" value="ZINC_FINGER_C2H2_2"/>
    <property type="match status" value="1"/>
</dbReference>
<accession>A0A9Q1BDQ7</accession>
<feature type="domain" description="CCHC-type" evidence="4">
    <location>
        <begin position="159"/>
        <end position="174"/>
    </location>
</feature>
<comment type="caution">
    <text evidence="5">The sequence shown here is derived from an EMBL/GenBank/DDBJ whole genome shotgun (WGS) entry which is preliminary data.</text>
</comment>
<evidence type="ECO:0000313" key="6">
    <source>
        <dbReference type="Proteomes" id="UP001152320"/>
    </source>
</evidence>
<gene>
    <name evidence="5" type="ORF">HOLleu_36513</name>
</gene>
<evidence type="ECO:0000259" key="3">
    <source>
        <dbReference type="PROSITE" id="PS50157"/>
    </source>
</evidence>
<organism evidence="5 6">
    <name type="scientific">Holothuria leucospilota</name>
    <name type="common">Black long sea cucumber</name>
    <name type="synonym">Mertensiothuria leucospilota</name>
    <dbReference type="NCBI Taxonomy" id="206669"/>
    <lineage>
        <taxon>Eukaryota</taxon>
        <taxon>Metazoa</taxon>
        <taxon>Echinodermata</taxon>
        <taxon>Eleutherozoa</taxon>
        <taxon>Echinozoa</taxon>
        <taxon>Holothuroidea</taxon>
        <taxon>Aspidochirotacea</taxon>
        <taxon>Aspidochirotida</taxon>
        <taxon>Holothuriidae</taxon>
        <taxon>Holothuria</taxon>
    </lineage>
</organism>
<dbReference type="GO" id="GO:0002218">
    <property type="term" value="P:activation of innate immune response"/>
    <property type="evidence" value="ECO:0007669"/>
    <property type="project" value="InterPro"/>
</dbReference>
<dbReference type="InterPro" id="IPR036875">
    <property type="entry name" value="Znf_CCHC_sf"/>
</dbReference>
<dbReference type="PANTHER" id="PTHR22639:SF3">
    <property type="entry name" value="ZINC FINGER CCHC DOMAIN-CONTAINING PROTEIN 3"/>
    <property type="match status" value="1"/>
</dbReference>
<evidence type="ECO:0000259" key="4">
    <source>
        <dbReference type="PROSITE" id="PS50158"/>
    </source>
</evidence>
<dbReference type="AlphaFoldDB" id="A0A9Q1BDQ7"/>
<feature type="compositionally biased region" description="Polar residues" evidence="2">
    <location>
        <begin position="408"/>
        <end position="418"/>
    </location>
</feature>
<feature type="region of interest" description="Disordered" evidence="2">
    <location>
        <begin position="400"/>
        <end position="461"/>
    </location>
</feature>
<keyword evidence="6" id="KW-1185">Reference proteome</keyword>
<dbReference type="InterPro" id="IPR013087">
    <property type="entry name" value="Znf_C2H2_type"/>
</dbReference>
<dbReference type="EMBL" id="JAIZAY010000019">
    <property type="protein sequence ID" value="KAJ8023931.1"/>
    <property type="molecule type" value="Genomic_DNA"/>
</dbReference>
<keyword evidence="1" id="KW-0479">Metal-binding</keyword>
<keyword evidence="1" id="KW-0862">Zinc</keyword>
<dbReference type="GO" id="GO:0003723">
    <property type="term" value="F:RNA binding"/>
    <property type="evidence" value="ECO:0007669"/>
    <property type="project" value="InterPro"/>
</dbReference>
<dbReference type="SUPFAM" id="SSF57756">
    <property type="entry name" value="Retrovirus zinc finger-like domains"/>
    <property type="match status" value="1"/>
</dbReference>
<evidence type="ECO:0000313" key="5">
    <source>
        <dbReference type="EMBL" id="KAJ8023931.1"/>
    </source>
</evidence>
<feature type="region of interest" description="Disordered" evidence="2">
    <location>
        <begin position="246"/>
        <end position="282"/>
    </location>
</feature>
<protein>
    <submittedName>
        <fullName evidence="5">Zinc finger CCHC domain-containing protein 3</fullName>
    </submittedName>
</protein>
<dbReference type="GO" id="GO:0003690">
    <property type="term" value="F:double-stranded DNA binding"/>
    <property type="evidence" value="ECO:0007669"/>
    <property type="project" value="InterPro"/>
</dbReference>
<dbReference type="Pfam" id="PF00098">
    <property type="entry name" value="zf-CCHC"/>
    <property type="match status" value="1"/>
</dbReference>
<dbReference type="PROSITE" id="PS50158">
    <property type="entry name" value="ZF_CCHC"/>
    <property type="match status" value="1"/>
</dbReference>
<dbReference type="InterPro" id="IPR042509">
    <property type="entry name" value="ZCCHC3"/>
</dbReference>
<dbReference type="PANTHER" id="PTHR22639">
    <property type="entry name" value="GAG-RELATED PROTEIN"/>
    <property type="match status" value="1"/>
</dbReference>
<dbReference type="Gene3D" id="3.30.160.60">
    <property type="entry name" value="Classic Zinc Finger"/>
    <property type="match status" value="1"/>
</dbReference>
<name>A0A9Q1BDQ7_HOLLE</name>
<reference evidence="5" key="1">
    <citation type="submission" date="2021-10" db="EMBL/GenBank/DDBJ databases">
        <title>Tropical sea cucumber genome reveals ecological adaptation and Cuvierian tubules defense mechanism.</title>
        <authorList>
            <person name="Chen T."/>
        </authorList>
    </citation>
    <scope>NUCLEOTIDE SEQUENCE</scope>
    <source>
        <strain evidence="5">Nanhai2018</strain>
        <tissue evidence="5">Muscle</tissue>
    </source>
</reference>
<proteinExistence type="predicted"/>
<keyword evidence="1" id="KW-0863">Zinc-finger</keyword>
<dbReference type="SMART" id="SM00343">
    <property type="entry name" value="ZnF_C2HC"/>
    <property type="match status" value="3"/>
</dbReference>
<evidence type="ECO:0000256" key="1">
    <source>
        <dbReference type="PROSITE-ProRule" id="PRU00042"/>
    </source>
</evidence>
<dbReference type="Gene3D" id="4.10.60.10">
    <property type="entry name" value="Zinc finger, CCHC-type"/>
    <property type="match status" value="1"/>
</dbReference>
<evidence type="ECO:0000256" key="2">
    <source>
        <dbReference type="SAM" id="MobiDB-lite"/>
    </source>
</evidence>
<dbReference type="GO" id="GO:0008270">
    <property type="term" value="F:zinc ion binding"/>
    <property type="evidence" value="ECO:0007669"/>
    <property type="project" value="UniProtKB-KW"/>
</dbReference>
<feature type="domain" description="C2H2-type" evidence="3">
    <location>
        <begin position="480"/>
        <end position="510"/>
    </location>
</feature>
<dbReference type="SMART" id="SM00355">
    <property type="entry name" value="ZnF_C2H2"/>
    <property type="match status" value="2"/>
</dbReference>